<name>A0A7R8WG54_9CRUS</name>
<dbReference type="Pfam" id="PF17778">
    <property type="entry name" value="WHD_BLACT"/>
    <property type="match status" value="1"/>
</dbReference>
<dbReference type="EMBL" id="OB663139">
    <property type="protein sequence ID" value="CAD7231025.1"/>
    <property type="molecule type" value="Genomic_DNA"/>
</dbReference>
<sequence>AEFLISGEGTTVFDNYSAYMKSLKRLVKLIESQEQPVKLFPGHGPVVDDGLAKIQVHPNGLDVEDITSEVYRGLEPKLFAAAIGNVWLQLQKLSEEGQVTMDEEGLWRLSSNGSSGGSKLRL</sequence>
<reference evidence="1" key="1">
    <citation type="submission" date="2020-11" db="EMBL/GenBank/DDBJ databases">
        <authorList>
            <person name="Tran Van P."/>
        </authorList>
    </citation>
    <scope>NUCLEOTIDE SEQUENCE</scope>
</reference>
<protein>
    <submittedName>
        <fullName evidence="1">Uncharacterized protein</fullName>
    </submittedName>
</protein>
<proteinExistence type="predicted"/>
<dbReference type="GO" id="GO:0044550">
    <property type="term" value="P:secondary metabolite biosynthetic process"/>
    <property type="evidence" value="ECO:0007669"/>
    <property type="project" value="TreeGrafter"/>
</dbReference>
<organism evidence="1">
    <name type="scientific">Cyprideis torosa</name>
    <dbReference type="NCBI Taxonomy" id="163714"/>
    <lineage>
        <taxon>Eukaryota</taxon>
        <taxon>Metazoa</taxon>
        <taxon>Ecdysozoa</taxon>
        <taxon>Arthropoda</taxon>
        <taxon>Crustacea</taxon>
        <taxon>Oligostraca</taxon>
        <taxon>Ostracoda</taxon>
        <taxon>Podocopa</taxon>
        <taxon>Podocopida</taxon>
        <taxon>Cytherocopina</taxon>
        <taxon>Cytheroidea</taxon>
        <taxon>Cytherideidae</taxon>
        <taxon>Cyprideis</taxon>
    </lineage>
</organism>
<dbReference type="InterPro" id="IPR036866">
    <property type="entry name" value="RibonucZ/Hydroxyglut_hydro"/>
</dbReference>
<dbReference type="Gene3D" id="1.10.10.10">
    <property type="entry name" value="Winged helix-like DNA-binding domain superfamily/Winged helix DNA-binding domain"/>
    <property type="match status" value="1"/>
</dbReference>
<dbReference type="OrthoDB" id="17458at2759"/>
<dbReference type="AlphaFoldDB" id="A0A7R8WG54"/>
<evidence type="ECO:0000313" key="1">
    <source>
        <dbReference type="EMBL" id="CAD7231025.1"/>
    </source>
</evidence>
<gene>
    <name evidence="1" type="ORF">CTOB1V02_LOCUS8880</name>
</gene>
<dbReference type="PANTHER" id="PTHR23131:SF0">
    <property type="entry name" value="ENDORIBONUCLEASE LACTB2"/>
    <property type="match status" value="1"/>
</dbReference>
<dbReference type="InterPro" id="IPR050662">
    <property type="entry name" value="Sec-metab_biosynth-thioest"/>
</dbReference>
<dbReference type="InterPro" id="IPR036388">
    <property type="entry name" value="WH-like_DNA-bd_sf"/>
</dbReference>
<feature type="non-terminal residue" evidence="1">
    <location>
        <position position="122"/>
    </location>
</feature>
<dbReference type="SUPFAM" id="SSF56281">
    <property type="entry name" value="Metallo-hydrolase/oxidoreductase"/>
    <property type="match status" value="1"/>
</dbReference>
<dbReference type="PANTHER" id="PTHR23131">
    <property type="entry name" value="ENDORIBONUCLEASE LACTB2"/>
    <property type="match status" value="1"/>
</dbReference>
<accession>A0A7R8WG54</accession>
<dbReference type="InterPro" id="IPR041516">
    <property type="entry name" value="LACTB2_WH"/>
</dbReference>